<dbReference type="SUPFAM" id="SSF50965">
    <property type="entry name" value="Galactose oxidase, central domain"/>
    <property type="match status" value="1"/>
</dbReference>
<reference evidence="4 5" key="1">
    <citation type="submission" date="2015-06" db="EMBL/GenBank/DDBJ databases">
        <title>Expansion of signal transduction pathways in fungi by whole-genome duplication.</title>
        <authorList>
            <consortium name="DOE Joint Genome Institute"/>
            <person name="Corrochano L.M."/>
            <person name="Kuo A."/>
            <person name="Marcet-Houben M."/>
            <person name="Polaino S."/>
            <person name="Salamov A."/>
            <person name="Villalobos J.M."/>
            <person name="Alvarez M.I."/>
            <person name="Avalos J."/>
            <person name="Benito E.P."/>
            <person name="Benoit I."/>
            <person name="Burger G."/>
            <person name="Camino L.P."/>
            <person name="Canovas D."/>
            <person name="Cerda-Olmedo E."/>
            <person name="Cheng J.-F."/>
            <person name="Dominguez A."/>
            <person name="Elias M."/>
            <person name="Eslava A.P."/>
            <person name="Glaser F."/>
            <person name="Grimwood J."/>
            <person name="Gutierrez G."/>
            <person name="Heitman J."/>
            <person name="Henrissat B."/>
            <person name="Iturriaga E.A."/>
            <person name="Lang B.F."/>
            <person name="Lavin J.L."/>
            <person name="Lee S."/>
            <person name="Li W."/>
            <person name="Lindquist E."/>
            <person name="Lopez-Garcia S."/>
            <person name="Luque E.M."/>
            <person name="Marcos A.T."/>
            <person name="Martin J."/>
            <person name="Mccluskey K."/>
            <person name="Medina H.R."/>
            <person name="Miralles-Duran A."/>
            <person name="Miyazaki A."/>
            <person name="Munoz-Torres E."/>
            <person name="Oguiza J.A."/>
            <person name="Ohm R."/>
            <person name="Olmedo M."/>
            <person name="Orejas M."/>
            <person name="Ortiz-Castellanos L."/>
            <person name="Pisabarro A.G."/>
            <person name="Rodriguez-Romero J."/>
            <person name="Ruiz-Herrera J."/>
            <person name="Ruiz-Vazquez R."/>
            <person name="Sanz C."/>
            <person name="Schackwitz W."/>
            <person name="Schmutz J."/>
            <person name="Shahriari M."/>
            <person name="Shelest E."/>
            <person name="Silva-Franco F."/>
            <person name="Soanes D."/>
            <person name="Syed K."/>
            <person name="Tagua V.G."/>
            <person name="Talbot N.J."/>
            <person name="Thon M."/>
            <person name="De Vries R.P."/>
            <person name="Wiebenga A."/>
            <person name="Yadav J.S."/>
            <person name="Braun E.L."/>
            <person name="Baker S."/>
            <person name="Garre V."/>
            <person name="Horwitz B."/>
            <person name="Torres-Martinez S."/>
            <person name="Idnurm A."/>
            <person name="Herrera-Estrella A."/>
            <person name="Gabaldon T."/>
            <person name="Grigoriev I.V."/>
        </authorList>
    </citation>
    <scope>NUCLEOTIDE SEQUENCE [LARGE SCALE GENOMIC DNA]</scope>
    <source>
        <strain evidence="4 5">CBS 277.49</strain>
    </source>
</reference>
<organism evidence="4 5">
    <name type="scientific">Mucor lusitanicus CBS 277.49</name>
    <dbReference type="NCBI Taxonomy" id="747725"/>
    <lineage>
        <taxon>Eukaryota</taxon>
        <taxon>Fungi</taxon>
        <taxon>Fungi incertae sedis</taxon>
        <taxon>Mucoromycota</taxon>
        <taxon>Mucoromycotina</taxon>
        <taxon>Mucoromycetes</taxon>
        <taxon>Mucorales</taxon>
        <taxon>Mucorineae</taxon>
        <taxon>Mucoraceae</taxon>
        <taxon>Mucor</taxon>
    </lineage>
</organism>
<dbReference type="InterPro" id="IPR011043">
    <property type="entry name" value="Gal_Oxase/kelch_b-propeller"/>
</dbReference>
<comment type="caution">
    <text evidence="4">The sequence shown here is derived from an EMBL/GenBank/DDBJ whole genome shotgun (WGS) entry which is preliminary data.</text>
</comment>
<dbReference type="Pfam" id="PF24681">
    <property type="entry name" value="Kelch_KLHDC2_KLHL20_DRC7"/>
    <property type="match status" value="1"/>
</dbReference>
<accession>A0A168I4A4</accession>
<dbReference type="VEuPathDB" id="FungiDB:MUCCIDRAFT_166949"/>
<sequence>MRIFTYILTIASTLIFFATLAYAQTYVTPPPRRSPNCAMLEGGKIYCFGGQTGAGDSLRKYASLYLLDTSKVQSDYTSHWEQITDTINSEIYTAYPRARASLSVTEDKKNMIIIGGQFTPTNGTPTHNVLYNVDTKTWRALPNFDDGKNGDSRQIQTVSSAWVPDQSKLYLFGGTEILIHYYSYTTRKWYYDHLYEKNLTNVQFTSSNRTSKIGYYHMTTLNITANASEPWQVPAQENAPVLSYYMQAPVYHPTSKKIFYFGGLVNNATTEELTATQNVSMSEILTFDTVTNTWGSQNFSGELIPTSRRSHTVTLLSSGHDILMYGGTMQDRSYGLPDFCYTANLQTFVWKSCNTITLPNKENPSRTEHAAVLDESKNIVYILFGYQDTKAMVNTFDTVLAINVTDLAHISFVDTNSNLSVEAETPTPATNDTEAASPTPNPDSSKSATIGGAVGGSLGGVLLISIVAFFIWRKKRAERKAKQARDAAEHISVDWDAMEGGGYTETYPLPANEKDQQYRSVTKPYGDYPLKAKNEQHLVKIDGSNTTTAASLPVPGANTINAALAPDGGANSDLMTKPDVYINDEKQEK</sequence>
<feature type="chain" id="PRO_5007897764" description="Galactose oxidase" evidence="3">
    <location>
        <begin position="24"/>
        <end position="589"/>
    </location>
</feature>
<evidence type="ECO:0000313" key="5">
    <source>
        <dbReference type="Proteomes" id="UP000077051"/>
    </source>
</evidence>
<feature type="compositionally biased region" description="Polar residues" evidence="1">
    <location>
        <begin position="427"/>
        <end position="448"/>
    </location>
</feature>
<evidence type="ECO:0000256" key="3">
    <source>
        <dbReference type="SAM" id="SignalP"/>
    </source>
</evidence>
<dbReference type="PANTHER" id="PTHR23244">
    <property type="entry name" value="KELCH REPEAT DOMAIN"/>
    <property type="match status" value="1"/>
</dbReference>
<dbReference type="Gene3D" id="2.120.10.80">
    <property type="entry name" value="Kelch-type beta propeller"/>
    <property type="match status" value="2"/>
</dbReference>
<evidence type="ECO:0000313" key="4">
    <source>
        <dbReference type="EMBL" id="OAC99531.1"/>
    </source>
</evidence>
<evidence type="ECO:0000256" key="2">
    <source>
        <dbReference type="SAM" id="Phobius"/>
    </source>
</evidence>
<keyword evidence="5" id="KW-1185">Reference proteome</keyword>
<name>A0A168I4A4_MUCCL</name>
<dbReference type="STRING" id="747725.A0A168I4A4"/>
<feature type="region of interest" description="Disordered" evidence="1">
    <location>
        <begin position="566"/>
        <end position="589"/>
    </location>
</feature>
<gene>
    <name evidence="4" type="ORF">MUCCIDRAFT_166949</name>
</gene>
<keyword evidence="2" id="KW-1133">Transmembrane helix</keyword>
<keyword evidence="2" id="KW-0472">Membrane</keyword>
<evidence type="ECO:0000256" key="1">
    <source>
        <dbReference type="SAM" id="MobiDB-lite"/>
    </source>
</evidence>
<dbReference type="AlphaFoldDB" id="A0A168I4A4"/>
<feature type="region of interest" description="Disordered" evidence="1">
    <location>
        <begin position="422"/>
        <end position="448"/>
    </location>
</feature>
<feature type="signal peptide" evidence="3">
    <location>
        <begin position="1"/>
        <end position="23"/>
    </location>
</feature>
<feature type="transmembrane region" description="Helical" evidence="2">
    <location>
        <begin position="450"/>
        <end position="472"/>
    </location>
</feature>
<dbReference type="InterPro" id="IPR015915">
    <property type="entry name" value="Kelch-typ_b-propeller"/>
</dbReference>
<evidence type="ECO:0008006" key="6">
    <source>
        <dbReference type="Google" id="ProtNLM"/>
    </source>
</evidence>
<keyword evidence="2" id="KW-0812">Transmembrane</keyword>
<keyword evidence="3" id="KW-0732">Signal</keyword>
<dbReference type="OrthoDB" id="2274133at2759"/>
<proteinExistence type="predicted"/>
<dbReference type="EMBL" id="AMYB01000008">
    <property type="protein sequence ID" value="OAC99531.1"/>
    <property type="molecule type" value="Genomic_DNA"/>
</dbReference>
<dbReference type="Proteomes" id="UP000077051">
    <property type="component" value="Unassembled WGS sequence"/>
</dbReference>
<protein>
    <recommendedName>
        <fullName evidence="6">Galactose oxidase</fullName>
    </recommendedName>
</protein>